<keyword evidence="1" id="KW-0812">Transmembrane</keyword>
<reference evidence="2 3" key="1">
    <citation type="journal article" date="2016" name="Nat. Commun.">
        <title>Thousands of microbial genomes shed light on interconnected biogeochemical processes in an aquifer system.</title>
        <authorList>
            <person name="Anantharaman K."/>
            <person name="Brown C.T."/>
            <person name="Hug L.A."/>
            <person name="Sharon I."/>
            <person name="Castelle C.J."/>
            <person name="Probst A.J."/>
            <person name="Thomas B.C."/>
            <person name="Singh A."/>
            <person name="Wilkins M.J."/>
            <person name="Karaoz U."/>
            <person name="Brodie E.L."/>
            <person name="Williams K.H."/>
            <person name="Hubbard S.S."/>
            <person name="Banfield J.F."/>
        </authorList>
    </citation>
    <scope>NUCLEOTIDE SEQUENCE [LARGE SCALE GENOMIC DNA]</scope>
</reference>
<dbReference type="SUPFAM" id="SSF63825">
    <property type="entry name" value="YWTD domain"/>
    <property type="match status" value="1"/>
</dbReference>
<feature type="transmembrane region" description="Helical" evidence="1">
    <location>
        <begin position="300"/>
        <end position="318"/>
    </location>
</feature>
<evidence type="ECO:0008006" key="4">
    <source>
        <dbReference type="Google" id="ProtNLM"/>
    </source>
</evidence>
<dbReference type="AlphaFoldDB" id="A0A1G1W1I4"/>
<name>A0A1G1W1I4_9BACT</name>
<keyword evidence="1" id="KW-0472">Membrane</keyword>
<evidence type="ECO:0000256" key="1">
    <source>
        <dbReference type="SAM" id="Phobius"/>
    </source>
</evidence>
<dbReference type="Gene3D" id="2.120.10.30">
    <property type="entry name" value="TolB, C-terminal domain"/>
    <property type="match status" value="1"/>
</dbReference>
<protein>
    <recommendedName>
        <fullName evidence="4">PPM-type phosphatase domain-containing protein</fullName>
    </recommendedName>
</protein>
<accession>A0A1G1W1I4</accession>
<organism evidence="2 3">
    <name type="scientific">Candidatus Woykebacteria bacterium GWA1_44_8</name>
    <dbReference type="NCBI Taxonomy" id="1802591"/>
    <lineage>
        <taxon>Bacteria</taxon>
        <taxon>Candidatus Woykeibacteriota</taxon>
    </lineage>
</organism>
<keyword evidence="1" id="KW-1133">Transmembrane helix</keyword>
<gene>
    <name evidence="2" type="ORF">A2113_01995</name>
</gene>
<sequence>MEKTLFAQTAEIKGKDAADSFTASFQFTPTEEKLKQTRGSLFFLSQVKAPSLEKALPINRELFEFFRGRFYTGVGSNLKALEEALDHLKEFLKNREMQAEILVATLWGSVLYVAKTGSVGLLLARRGTAKEVDFAKVASGALEDKDTVLLANEAFLDTINLGALGKIAEKGDFAEIAADLQNEYREKEGTALALRLSVQEPIEKTKEVLIADLDEVEEVEEGFKSGFARGLPLHWPPLNLNFYFSRRLKVWLDGTFVKIAPLVKEYSRKVAFLILSPWLPREPGVLGDEEARKRKRIIEIAAVLIVVLLASVFITAFSRGRRVEAERREKVIVSVEQKLSEAESLRNVNPASAANLISEAEKELEKLPAKDQKVASLREKIKTLSAEISRVYQVGLETFVDLSSQKGGIASQRLKLTSGFLFVLDTGTGSVYRVDRKSKEVTVLVSEKKDLQTIADDGDFLYFQTKEGVWRIDIQTKVEKDQVDSSKKWQKLTAADTYRGSLYLLDAGAKQVWKYTSTGGGLVGPQNYLVETPTETPVGFAVDGAIWLVSKNNLDKYFTGKREKFELKNLPSSFGEVADVYTREGLTNLYIFDKGSGGVFVIEKATGNYGAVYKDDKLKGAKSIVVDESGKTVYVLIENTIYSFSFK</sequence>
<dbReference type="EMBL" id="MHCN01000013">
    <property type="protein sequence ID" value="OGY21503.1"/>
    <property type="molecule type" value="Genomic_DNA"/>
</dbReference>
<dbReference type="InterPro" id="IPR011042">
    <property type="entry name" value="6-blade_b-propeller_TolB-like"/>
</dbReference>
<dbReference type="Proteomes" id="UP000176299">
    <property type="component" value="Unassembled WGS sequence"/>
</dbReference>
<evidence type="ECO:0000313" key="2">
    <source>
        <dbReference type="EMBL" id="OGY21503.1"/>
    </source>
</evidence>
<evidence type="ECO:0000313" key="3">
    <source>
        <dbReference type="Proteomes" id="UP000176299"/>
    </source>
</evidence>
<proteinExistence type="predicted"/>
<dbReference type="STRING" id="1802591.A2113_01995"/>
<comment type="caution">
    <text evidence="2">The sequence shown here is derived from an EMBL/GenBank/DDBJ whole genome shotgun (WGS) entry which is preliminary data.</text>
</comment>